<evidence type="ECO:0000256" key="1">
    <source>
        <dbReference type="SAM" id="Phobius"/>
    </source>
</evidence>
<keyword evidence="1" id="KW-1133">Transmembrane helix</keyword>
<name>A0ABV4CEK9_9PSEU</name>
<feature type="transmembrane region" description="Helical" evidence="1">
    <location>
        <begin position="101"/>
        <end position="119"/>
    </location>
</feature>
<organism evidence="2 3">
    <name type="scientific">Saccharopolyspora cebuensis</name>
    <dbReference type="NCBI Taxonomy" id="418759"/>
    <lineage>
        <taxon>Bacteria</taxon>
        <taxon>Bacillati</taxon>
        <taxon>Actinomycetota</taxon>
        <taxon>Actinomycetes</taxon>
        <taxon>Pseudonocardiales</taxon>
        <taxon>Pseudonocardiaceae</taxon>
        <taxon>Saccharopolyspora</taxon>
    </lineage>
</organism>
<sequence length="190" mass="19792">MIRTARVLSEVLAPWVIVLLLPSAVAWQATRSAPLALGWGLWVALTSSLLPMAVIVRGARRGRWDGHHVRNREGRLIPFLVLLVSSTTGLAVLVLASAPAALIALDVAMIACLVVTGLITTRWKVSMHTAVAGGAVVILAIAVGPVLWWLAPLVAAIGWSRVRLGDHTPAQVAVGALTGAAVGGGVFALF</sequence>
<comment type="caution">
    <text evidence="2">The sequence shown here is derived from an EMBL/GenBank/DDBJ whole genome shotgun (WGS) entry which is preliminary data.</text>
</comment>
<proteinExistence type="predicted"/>
<feature type="transmembrane region" description="Helical" evidence="1">
    <location>
        <begin position="170"/>
        <end position="189"/>
    </location>
</feature>
<feature type="transmembrane region" description="Helical" evidence="1">
    <location>
        <begin position="76"/>
        <end position="95"/>
    </location>
</feature>
<keyword evidence="1" id="KW-0472">Membrane</keyword>
<dbReference type="InterPro" id="IPR036938">
    <property type="entry name" value="PAP2/HPO_sf"/>
</dbReference>
<keyword evidence="1" id="KW-0812">Transmembrane</keyword>
<accession>A0ABV4CEK9</accession>
<dbReference type="EMBL" id="JBGEHV010000004">
    <property type="protein sequence ID" value="MEY8038517.1"/>
    <property type="molecule type" value="Genomic_DNA"/>
</dbReference>
<dbReference type="SUPFAM" id="SSF48317">
    <property type="entry name" value="Acid phosphatase/Vanadium-dependent haloperoxidase"/>
    <property type="match status" value="1"/>
</dbReference>
<evidence type="ECO:0000313" key="2">
    <source>
        <dbReference type="EMBL" id="MEY8038517.1"/>
    </source>
</evidence>
<dbReference type="Proteomes" id="UP001564626">
    <property type="component" value="Unassembled WGS sequence"/>
</dbReference>
<feature type="transmembrane region" description="Helical" evidence="1">
    <location>
        <begin position="36"/>
        <end position="56"/>
    </location>
</feature>
<gene>
    <name evidence="2" type="ORF">AB8O55_03850</name>
</gene>
<evidence type="ECO:0000313" key="3">
    <source>
        <dbReference type="Proteomes" id="UP001564626"/>
    </source>
</evidence>
<keyword evidence="3" id="KW-1185">Reference proteome</keyword>
<feature type="transmembrane region" description="Helical" evidence="1">
    <location>
        <begin position="131"/>
        <end position="150"/>
    </location>
</feature>
<protein>
    <submittedName>
        <fullName evidence="2">Phosphatase PAP2 family protein</fullName>
    </submittedName>
</protein>
<reference evidence="2 3" key="1">
    <citation type="submission" date="2024-08" db="EMBL/GenBank/DDBJ databases">
        <title>Genome mining of Saccharopolyspora cebuensis PGLac3 from Nigerian medicinal plant.</title>
        <authorList>
            <person name="Ezeobiora C.E."/>
            <person name="Igbokwe N.H."/>
            <person name="Amin D.H."/>
            <person name="Mendie U.E."/>
        </authorList>
    </citation>
    <scope>NUCLEOTIDE SEQUENCE [LARGE SCALE GENOMIC DNA]</scope>
    <source>
        <strain evidence="2 3">PGLac3</strain>
    </source>
</reference>
<dbReference type="RefSeq" id="WP_345367893.1">
    <property type="nucleotide sequence ID" value="NZ_BAABII010000020.1"/>
</dbReference>